<gene>
    <name evidence="9" type="ORF">D9V32_00695</name>
</gene>
<feature type="transmembrane region" description="Helical" evidence="8">
    <location>
        <begin position="27"/>
        <end position="48"/>
    </location>
</feature>
<dbReference type="EMBL" id="RCUX01000001">
    <property type="protein sequence ID" value="RLP78109.1"/>
    <property type="molecule type" value="Genomic_DNA"/>
</dbReference>
<dbReference type="GO" id="GO:0033214">
    <property type="term" value="P:siderophore-iron import into cell"/>
    <property type="evidence" value="ECO:0007669"/>
    <property type="project" value="TreeGrafter"/>
</dbReference>
<dbReference type="Gene3D" id="1.10.3470.10">
    <property type="entry name" value="ABC transporter involved in vitamin B12 uptake, BtuC"/>
    <property type="match status" value="1"/>
</dbReference>
<dbReference type="SUPFAM" id="SSF81345">
    <property type="entry name" value="ABC transporter involved in vitamin B12 uptake, BtuC"/>
    <property type="match status" value="1"/>
</dbReference>
<sequence>MPHTAPAPTSRTPAARQRARRIRAVRVSLLLLIAVGLVTSLALGTVILSPSGLWEVLLGRGSASAQKLVWEWRLPRALLAIVAGVALGVSGAIFQSLTRNPLGSPDVIGFDTGAYTGALLAMLVFGATGFVAIASGALIGGLAAAALVTVLAYRRGLQGFRFIIMGIGLAALLTALNNTILIGTGTQQARAATAWGFGSFSGLGFEQLVPLAIAVAVLIPLTALLVPGFRQLELGDDAAQALGVPIERTRLLMTAVGVALTAVVTAVAGPIAFVALVAPQINARLSGRFGLDLPGAALSGAVLLLTADIIGQRLQTSVGLITVVVGGGYFLWLLIRERRK</sequence>
<feature type="transmembrane region" description="Helical" evidence="8">
    <location>
        <begin position="77"/>
        <end position="97"/>
    </location>
</feature>
<dbReference type="InterPro" id="IPR037294">
    <property type="entry name" value="ABC_BtuC-like"/>
</dbReference>
<evidence type="ECO:0000256" key="7">
    <source>
        <dbReference type="ARBA" id="ARBA00023136"/>
    </source>
</evidence>
<keyword evidence="3" id="KW-0813">Transport</keyword>
<evidence type="ECO:0000313" key="9">
    <source>
        <dbReference type="EMBL" id="RLP78109.1"/>
    </source>
</evidence>
<dbReference type="GO" id="GO:0022857">
    <property type="term" value="F:transmembrane transporter activity"/>
    <property type="evidence" value="ECO:0007669"/>
    <property type="project" value="InterPro"/>
</dbReference>
<evidence type="ECO:0000313" key="10">
    <source>
        <dbReference type="Proteomes" id="UP000272503"/>
    </source>
</evidence>
<feature type="transmembrane region" description="Helical" evidence="8">
    <location>
        <begin position="203"/>
        <end position="226"/>
    </location>
</feature>
<dbReference type="Proteomes" id="UP000272503">
    <property type="component" value="Unassembled WGS sequence"/>
</dbReference>
<organism evidence="9 10">
    <name type="scientific">Mycetocola tolaasinivorans</name>
    <dbReference type="NCBI Taxonomy" id="76635"/>
    <lineage>
        <taxon>Bacteria</taxon>
        <taxon>Bacillati</taxon>
        <taxon>Actinomycetota</taxon>
        <taxon>Actinomycetes</taxon>
        <taxon>Micrococcales</taxon>
        <taxon>Microbacteriaceae</taxon>
        <taxon>Mycetocola</taxon>
    </lineage>
</organism>
<dbReference type="InterPro" id="IPR000522">
    <property type="entry name" value="ABC_transptr_permease_BtuC"/>
</dbReference>
<name>A0A3L7ACJ7_9MICO</name>
<dbReference type="PANTHER" id="PTHR30472:SF24">
    <property type="entry name" value="FERRIC ENTEROBACTIN TRANSPORT SYSTEM PERMEASE PROTEIN FEPG"/>
    <property type="match status" value="1"/>
</dbReference>
<feature type="transmembrane region" description="Helical" evidence="8">
    <location>
        <begin position="118"/>
        <end position="148"/>
    </location>
</feature>
<evidence type="ECO:0000256" key="6">
    <source>
        <dbReference type="ARBA" id="ARBA00022989"/>
    </source>
</evidence>
<keyword evidence="4" id="KW-1003">Cell membrane</keyword>
<feature type="transmembrane region" description="Helical" evidence="8">
    <location>
        <begin position="316"/>
        <end position="335"/>
    </location>
</feature>
<keyword evidence="5 8" id="KW-0812">Transmembrane</keyword>
<feature type="transmembrane region" description="Helical" evidence="8">
    <location>
        <begin position="251"/>
        <end position="277"/>
    </location>
</feature>
<keyword evidence="10" id="KW-1185">Reference proteome</keyword>
<evidence type="ECO:0000256" key="3">
    <source>
        <dbReference type="ARBA" id="ARBA00022448"/>
    </source>
</evidence>
<evidence type="ECO:0000256" key="4">
    <source>
        <dbReference type="ARBA" id="ARBA00022475"/>
    </source>
</evidence>
<keyword evidence="6 8" id="KW-1133">Transmembrane helix</keyword>
<dbReference type="GO" id="GO:0005886">
    <property type="term" value="C:plasma membrane"/>
    <property type="evidence" value="ECO:0007669"/>
    <property type="project" value="UniProtKB-SubCell"/>
</dbReference>
<dbReference type="Pfam" id="PF01032">
    <property type="entry name" value="FecCD"/>
    <property type="match status" value="1"/>
</dbReference>
<evidence type="ECO:0000256" key="2">
    <source>
        <dbReference type="ARBA" id="ARBA00007935"/>
    </source>
</evidence>
<comment type="similarity">
    <text evidence="2">Belongs to the binding-protein-dependent transport system permease family. FecCD subfamily.</text>
</comment>
<accession>A0A3L7ACJ7</accession>
<comment type="caution">
    <text evidence="9">The sequence shown here is derived from an EMBL/GenBank/DDBJ whole genome shotgun (WGS) entry which is preliminary data.</text>
</comment>
<protein>
    <submittedName>
        <fullName evidence="9">Iron-enterobactin ABC transporter permease</fullName>
    </submittedName>
</protein>
<dbReference type="CDD" id="cd06550">
    <property type="entry name" value="TM_ABC_iron-siderophores_like"/>
    <property type="match status" value="1"/>
</dbReference>
<evidence type="ECO:0000256" key="8">
    <source>
        <dbReference type="SAM" id="Phobius"/>
    </source>
</evidence>
<reference evidence="9 10" key="1">
    <citation type="submission" date="2018-10" db="EMBL/GenBank/DDBJ databases">
        <authorList>
            <person name="Li J."/>
        </authorList>
    </citation>
    <scope>NUCLEOTIDE SEQUENCE [LARGE SCALE GENOMIC DNA]</scope>
    <source>
        <strain evidence="9 10">IF 016277</strain>
    </source>
</reference>
<dbReference type="AlphaFoldDB" id="A0A3L7ACJ7"/>
<comment type="subcellular location">
    <subcellularLocation>
        <location evidence="1">Cell membrane</location>
        <topology evidence="1">Multi-pass membrane protein</topology>
    </subcellularLocation>
</comment>
<evidence type="ECO:0000256" key="5">
    <source>
        <dbReference type="ARBA" id="ARBA00022692"/>
    </source>
</evidence>
<feature type="transmembrane region" description="Helical" evidence="8">
    <location>
        <begin position="160"/>
        <end position="182"/>
    </location>
</feature>
<evidence type="ECO:0000256" key="1">
    <source>
        <dbReference type="ARBA" id="ARBA00004651"/>
    </source>
</evidence>
<keyword evidence="7 8" id="KW-0472">Membrane</keyword>
<proteinExistence type="inferred from homology"/>
<dbReference type="OrthoDB" id="4455417at2"/>
<dbReference type="PANTHER" id="PTHR30472">
    <property type="entry name" value="FERRIC ENTEROBACTIN TRANSPORT SYSTEM PERMEASE PROTEIN"/>
    <property type="match status" value="1"/>
</dbReference>